<evidence type="ECO:0008006" key="4">
    <source>
        <dbReference type="Google" id="ProtNLM"/>
    </source>
</evidence>
<evidence type="ECO:0000256" key="1">
    <source>
        <dbReference type="SAM" id="Phobius"/>
    </source>
</evidence>
<gene>
    <name evidence="2" type="ORF">M378DRAFT_183429</name>
</gene>
<dbReference type="EMBL" id="KN818223">
    <property type="protein sequence ID" value="KIL70856.1"/>
    <property type="molecule type" value="Genomic_DNA"/>
</dbReference>
<accession>A0A0C2XMQ5</accession>
<keyword evidence="1" id="KW-1133">Transmembrane helix</keyword>
<dbReference type="STRING" id="946122.A0A0C2XMQ5"/>
<protein>
    <recommendedName>
        <fullName evidence="4">EamA domain-containing protein</fullName>
    </recommendedName>
</protein>
<feature type="transmembrane region" description="Helical" evidence="1">
    <location>
        <begin position="271"/>
        <end position="288"/>
    </location>
</feature>
<dbReference type="InParanoid" id="A0A0C2XMQ5"/>
<feature type="transmembrane region" description="Helical" evidence="1">
    <location>
        <begin position="365"/>
        <end position="385"/>
    </location>
</feature>
<sequence>MSSRQESARLGGKFAVLLFIATLLAFVTESQFTQYVQTTLGYRQPFFIFYIVHSSFSLIFPLHLLFLRITSGHKISSLLKGLSLAIKDHLASSDTAFPLSSLIRLSLLLFVGLTCPALLWFASVSLASLSDVTAIWNTNAFFAYVFTVKLFHLSWDARRLVAVTLATLGVMIVVYGGSTQPDLSQTKTTTTVKLKPTAPLVGDILTLFASVGYGLYQVLYKKYAALPSDPDLVAEAPYQPISEDGESESLTENRKGSNAVYPPPFGLHSNLLISFVGVLTLFILWIFLPVLHHFGTERFRLPENRTTVFAICGIAVSGIVFNAGLMVLLGIWGPIIVSVGNLLTIVLVALSDVFFGAGIENFTTWSLMGCSIITIAFGVLVYDMVKKGSGIS</sequence>
<dbReference type="PANTHER" id="PTHR19346">
    <property type="entry name" value="SUGAR PHOSPHATE TRANSPORTER DOMAIN-CONTAINING PROTEIN"/>
    <property type="match status" value="1"/>
</dbReference>
<feature type="transmembrane region" description="Helical" evidence="1">
    <location>
        <begin position="339"/>
        <end position="359"/>
    </location>
</feature>
<dbReference type="Proteomes" id="UP000054549">
    <property type="component" value="Unassembled WGS sequence"/>
</dbReference>
<feature type="transmembrane region" description="Helical" evidence="1">
    <location>
        <begin position="198"/>
        <end position="216"/>
    </location>
</feature>
<keyword evidence="3" id="KW-1185">Reference proteome</keyword>
<dbReference type="AlphaFoldDB" id="A0A0C2XMQ5"/>
<evidence type="ECO:0000313" key="3">
    <source>
        <dbReference type="Proteomes" id="UP000054549"/>
    </source>
</evidence>
<keyword evidence="1" id="KW-0812">Transmembrane</keyword>
<feature type="transmembrane region" description="Helical" evidence="1">
    <location>
        <begin position="46"/>
        <end position="67"/>
    </location>
</feature>
<name>A0A0C2XMQ5_AMAMK</name>
<dbReference type="OrthoDB" id="10062838at2759"/>
<proteinExistence type="predicted"/>
<dbReference type="PANTHER" id="PTHR19346:SF4">
    <property type="entry name" value="SUGAR PHOSPHATE TRANSPORTER DOMAIN-CONTAINING PROTEIN"/>
    <property type="match status" value="1"/>
</dbReference>
<feature type="transmembrane region" description="Helical" evidence="1">
    <location>
        <begin position="102"/>
        <end position="122"/>
    </location>
</feature>
<organism evidence="2 3">
    <name type="scientific">Amanita muscaria (strain Koide BX008)</name>
    <dbReference type="NCBI Taxonomy" id="946122"/>
    <lineage>
        <taxon>Eukaryota</taxon>
        <taxon>Fungi</taxon>
        <taxon>Dikarya</taxon>
        <taxon>Basidiomycota</taxon>
        <taxon>Agaricomycotina</taxon>
        <taxon>Agaricomycetes</taxon>
        <taxon>Agaricomycetidae</taxon>
        <taxon>Agaricales</taxon>
        <taxon>Pluteineae</taxon>
        <taxon>Amanitaceae</taxon>
        <taxon>Amanita</taxon>
    </lineage>
</organism>
<dbReference type="InterPro" id="IPR026505">
    <property type="entry name" value="Solute_c_fam_35_mem_F3/F4"/>
</dbReference>
<evidence type="ECO:0000313" key="2">
    <source>
        <dbReference type="EMBL" id="KIL70856.1"/>
    </source>
</evidence>
<feature type="transmembrane region" description="Helical" evidence="1">
    <location>
        <begin position="308"/>
        <end position="332"/>
    </location>
</feature>
<keyword evidence="1" id="KW-0472">Membrane</keyword>
<reference evidence="2 3" key="1">
    <citation type="submission" date="2014-04" db="EMBL/GenBank/DDBJ databases">
        <title>Evolutionary Origins and Diversification of the Mycorrhizal Mutualists.</title>
        <authorList>
            <consortium name="DOE Joint Genome Institute"/>
            <consortium name="Mycorrhizal Genomics Consortium"/>
            <person name="Kohler A."/>
            <person name="Kuo A."/>
            <person name="Nagy L.G."/>
            <person name="Floudas D."/>
            <person name="Copeland A."/>
            <person name="Barry K.W."/>
            <person name="Cichocki N."/>
            <person name="Veneault-Fourrey C."/>
            <person name="LaButti K."/>
            <person name="Lindquist E.A."/>
            <person name="Lipzen A."/>
            <person name="Lundell T."/>
            <person name="Morin E."/>
            <person name="Murat C."/>
            <person name="Riley R."/>
            <person name="Ohm R."/>
            <person name="Sun H."/>
            <person name="Tunlid A."/>
            <person name="Henrissat B."/>
            <person name="Grigoriev I.V."/>
            <person name="Hibbett D.S."/>
            <person name="Martin F."/>
        </authorList>
    </citation>
    <scope>NUCLEOTIDE SEQUENCE [LARGE SCALE GENOMIC DNA]</scope>
    <source>
        <strain evidence="2 3">Koide BX008</strain>
    </source>
</reference>
<dbReference type="HOGENOM" id="CLU_025401_1_0_1"/>
<feature type="transmembrane region" description="Helical" evidence="1">
    <location>
        <begin position="160"/>
        <end position="178"/>
    </location>
</feature>
<feature type="transmembrane region" description="Helical" evidence="1">
    <location>
        <begin position="134"/>
        <end position="153"/>
    </location>
</feature>